<evidence type="ECO:0000259" key="1">
    <source>
        <dbReference type="SMART" id="SM01008"/>
    </source>
</evidence>
<dbReference type="KEGG" id="ares:IWH25_16450"/>
<dbReference type="InterPro" id="IPR046867">
    <property type="entry name" value="AldOxase/xan_DH_MoCoBD2"/>
</dbReference>
<evidence type="ECO:0000313" key="2">
    <source>
        <dbReference type="EMBL" id="QRJ63315.1"/>
    </source>
</evidence>
<dbReference type="PANTHER" id="PTHR47495">
    <property type="entry name" value="ALDEHYDE DEHYDROGENASE"/>
    <property type="match status" value="1"/>
</dbReference>
<organism evidence="2 3">
    <name type="scientific">Azospira restricta</name>
    <dbReference type="NCBI Taxonomy" id="404405"/>
    <lineage>
        <taxon>Bacteria</taxon>
        <taxon>Pseudomonadati</taxon>
        <taxon>Pseudomonadota</taxon>
        <taxon>Betaproteobacteria</taxon>
        <taxon>Rhodocyclales</taxon>
        <taxon>Rhodocyclaceae</taxon>
        <taxon>Azospira</taxon>
    </lineage>
</organism>
<dbReference type="InterPro" id="IPR037165">
    <property type="entry name" value="AldOxase/xan_DH_Mopterin-bd_sf"/>
</dbReference>
<dbReference type="Gene3D" id="3.90.1170.50">
    <property type="entry name" value="Aldehyde oxidase/xanthine dehydrogenase, a/b hammerhead"/>
    <property type="match status" value="1"/>
</dbReference>
<gene>
    <name evidence="2" type="ORF">IWH25_16450</name>
</gene>
<dbReference type="EMBL" id="CP064781">
    <property type="protein sequence ID" value="QRJ63315.1"/>
    <property type="molecule type" value="Genomic_DNA"/>
</dbReference>
<dbReference type="InterPro" id="IPR000674">
    <property type="entry name" value="Ald_Oxase/Xan_DH_a/b"/>
</dbReference>
<dbReference type="Gene3D" id="3.30.365.10">
    <property type="entry name" value="Aldehyde oxidase/xanthine dehydrogenase, molybdopterin binding domain"/>
    <property type="match status" value="4"/>
</dbReference>
<dbReference type="Pfam" id="PF20256">
    <property type="entry name" value="MoCoBD_2"/>
    <property type="match status" value="2"/>
</dbReference>
<accession>A0A974PXP8</accession>
<protein>
    <submittedName>
        <fullName evidence="2">Xanthine dehydrogenase family protein molybdopterin-binding subunit</fullName>
    </submittedName>
</protein>
<feature type="domain" description="Aldehyde oxidase/xanthine dehydrogenase a/b hammerhead" evidence="1">
    <location>
        <begin position="224"/>
        <end position="302"/>
    </location>
</feature>
<proteinExistence type="predicted"/>
<dbReference type="AlphaFoldDB" id="A0A974PXP8"/>
<dbReference type="Proteomes" id="UP000663444">
    <property type="component" value="Chromosome"/>
</dbReference>
<dbReference type="InterPro" id="IPR008274">
    <property type="entry name" value="AldOxase/xan_DH_MoCoBD1"/>
</dbReference>
<dbReference type="InterPro" id="IPR012368">
    <property type="entry name" value="OxRdtase_Mopterin-bd_su_IorB"/>
</dbReference>
<dbReference type="GO" id="GO:0016491">
    <property type="term" value="F:oxidoreductase activity"/>
    <property type="evidence" value="ECO:0007669"/>
    <property type="project" value="InterPro"/>
</dbReference>
<dbReference type="SMART" id="SM01008">
    <property type="entry name" value="Ald_Xan_dh_C"/>
    <property type="match status" value="1"/>
</dbReference>
<dbReference type="InterPro" id="IPR052516">
    <property type="entry name" value="N-heterocyclic_Hydroxylase"/>
</dbReference>
<sequence>MNTHTENSEFLNLSRRRFLQGGAGLTLGFCLPTFAAEKLPAAGPGKAGAGLAAPVNFEPNAFLRIGTDNSVTVISKHLEMGQGTYTGLATILAEELDADWSQVRVEGAPADAKRYNNLFWGPAQGTGGSTAMANSWEQLRKAGAAGRAMLVAAAARKWQVSEADIVVSNGVVSHPASGRKASFGQLAAEAAKSPVPAEVKLKDPKDFRLIGKQAKRKDSAAKTNGTAKFTQDVFLPGMLVAVVAHPPLFGAKVKSFDASKTKAVKGVVDVVQIPQGVAVLAKDTWSAKKGRDALTVEWDESAAFKLGSDEILARYKELAKTPGLVAKQTGDSAKAFAGAAKVVRAAYDFPYLAHAAMEPLNCVIQLSAGGCEVWNGEQLHTGDQHALAQLFGLPPEQVKINMLYAGGSFGRRANKDSDYVLEAAQIVKARAGKRDGHAPVKLVWLREDDMRGGYYRPLFHHALEAAIDQDGKLAGWRHRLVGQSILIGSPFESMMVKDGIDAVSVEGASNLPYAIPNLTVDLHTPRDIGVPVLWWRSVGSSHTAFSTEAFLDEVAAAMNKDPLALRLELLAAHPRHAAALKLAAEKAGWGTPLKAAPGERRGRGIAVHESFNSYVAHVAEVTVKADGSFTVDRVVSGVDCGTAINPDNVRSQVEGGIGFALSSLNEAITLKAGRVEQGNFDGFTILRINEMPRVEVHIVPSGAAPTGIGEPGVPPVAPAVANAIAAATGKRLHRLPFDTRELAA</sequence>
<dbReference type="Pfam" id="PF02738">
    <property type="entry name" value="MoCoBD_1"/>
    <property type="match status" value="1"/>
</dbReference>
<dbReference type="RefSeq" id="WP_203386843.1">
    <property type="nucleotide sequence ID" value="NZ_CP064781.1"/>
</dbReference>
<keyword evidence="3" id="KW-1185">Reference proteome</keyword>
<dbReference type="InterPro" id="IPR006311">
    <property type="entry name" value="TAT_signal"/>
</dbReference>
<name>A0A974PXP8_9RHOO</name>
<dbReference type="PIRSF" id="PIRSF036389">
    <property type="entry name" value="IOR_B"/>
    <property type="match status" value="1"/>
</dbReference>
<dbReference type="PANTHER" id="PTHR47495:SF2">
    <property type="entry name" value="ALDEHYDE DEHYDROGENASE"/>
    <property type="match status" value="1"/>
</dbReference>
<dbReference type="PROSITE" id="PS51318">
    <property type="entry name" value="TAT"/>
    <property type="match status" value="1"/>
</dbReference>
<reference evidence="2" key="1">
    <citation type="submission" date="2020-11" db="EMBL/GenBank/DDBJ databases">
        <title>Azospira restricta DSM 18626 genome sequence.</title>
        <authorList>
            <person name="Moe W.M."/>
        </authorList>
    </citation>
    <scope>NUCLEOTIDE SEQUENCE</scope>
    <source>
        <strain evidence="2">DSM 18626</strain>
    </source>
</reference>
<dbReference type="SUPFAM" id="SSF56003">
    <property type="entry name" value="Molybdenum cofactor-binding domain"/>
    <property type="match status" value="2"/>
</dbReference>
<evidence type="ECO:0000313" key="3">
    <source>
        <dbReference type="Proteomes" id="UP000663444"/>
    </source>
</evidence>